<dbReference type="OrthoDB" id="265717at2759"/>
<sequence>MGIDAGFDMVPTLSTDLVDTGKWSEFISAVEKRYEDDDLVAARSGFIEFMVGDQPRLPLDGQKFLRFSSRISGDCSTAAKYIEEVTELARGHFGGLALGWSEASDQRGHYGWELVKASWGIYGQITDGNRISPL</sequence>
<evidence type="ECO:0000313" key="1">
    <source>
        <dbReference type="EMBL" id="KAH7359468.1"/>
    </source>
</evidence>
<proteinExistence type="predicted"/>
<evidence type="ECO:0000313" key="2">
    <source>
        <dbReference type="Proteomes" id="UP000813385"/>
    </source>
</evidence>
<organism evidence="1 2">
    <name type="scientific">Plectosphaerella cucumerina</name>
    <dbReference type="NCBI Taxonomy" id="40658"/>
    <lineage>
        <taxon>Eukaryota</taxon>
        <taxon>Fungi</taxon>
        <taxon>Dikarya</taxon>
        <taxon>Ascomycota</taxon>
        <taxon>Pezizomycotina</taxon>
        <taxon>Sordariomycetes</taxon>
        <taxon>Hypocreomycetidae</taxon>
        <taxon>Glomerellales</taxon>
        <taxon>Plectosphaerellaceae</taxon>
        <taxon>Plectosphaerella</taxon>
    </lineage>
</organism>
<dbReference type="Proteomes" id="UP000813385">
    <property type="component" value="Unassembled WGS sequence"/>
</dbReference>
<name>A0A8K0TH52_9PEZI</name>
<accession>A0A8K0TH52</accession>
<keyword evidence="2" id="KW-1185">Reference proteome</keyword>
<protein>
    <submittedName>
        <fullName evidence="1">Uncharacterized protein</fullName>
    </submittedName>
</protein>
<reference evidence="1" key="1">
    <citation type="journal article" date="2021" name="Nat. Commun.">
        <title>Genetic determinants of endophytism in the Arabidopsis root mycobiome.</title>
        <authorList>
            <person name="Mesny F."/>
            <person name="Miyauchi S."/>
            <person name="Thiergart T."/>
            <person name="Pickel B."/>
            <person name="Atanasova L."/>
            <person name="Karlsson M."/>
            <person name="Huettel B."/>
            <person name="Barry K.W."/>
            <person name="Haridas S."/>
            <person name="Chen C."/>
            <person name="Bauer D."/>
            <person name="Andreopoulos W."/>
            <person name="Pangilinan J."/>
            <person name="LaButti K."/>
            <person name="Riley R."/>
            <person name="Lipzen A."/>
            <person name="Clum A."/>
            <person name="Drula E."/>
            <person name="Henrissat B."/>
            <person name="Kohler A."/>
            <person name="Grigoriev I.V."/>
            <person name="Martin F.M."/>
            <person name="Hacquard S."/>
        </authorList>
    </citation>
    <scope>NUCLEOTIDE SEQUENCE</scope>
    <source>
        <strain evidence="1">MPI-CAGE-AT-0016</strain>
    </source>
</reference>
<gene>
    <name evidence="1" type="ORF">B0T11DRAFT_286371</name>
</gene>
<dbReference type="EMBL" id="JAGPXD010000004">
    <property type="protein sequence ID" value="KAH7359468.1"/>
    <property type="molecule type" value="Genomic_DNA"/>
</dbReference>
<comment type="caution">
    <text evidence="1">The sequence shown here is derived from an EMBL/GenBank/DDBJ whole genome shotgun (WGS) entry which is preliminary data.</text>
</comment>
<dbReference type="AlphaFoldDB" id="A0A8K0TH52"/>